<evidence type="ECO:0000256" key="2">
    <source>
        <dbReference type="ARBA" id="ARBA00022490"/>
    </source>
</evidence>
<dbReference type="InterPro" id="IPR001680">
    <property type="entry name" value="WD40_rpt"/>
</dbReference>
<dbReference type="Pfam" id="PF10234">
    <property type="entry name" value="Cluap1"/>
    <property type="match status" value="1"/>
</dbReference>
<feature type="domain" description="IFT121-like zinc finger" evidence="12">
    <location>
        <begin position="1051"/>
        <end position="1079"/>
    </location>
</feature>
<feature type="repeat" description="WD" evidence="9">
    <location>
        <begin position="5"/>
        <end position="36"/>
    </location>
</feature>
<dbReference type="PROSITE" id="PS50294">
    <property type="entry name" value="WD_REPEATS_REGION"/>
    <property type="match status" value="1"/>
</dbReference>
<keyword evidence="8" id="KW-0966">Cell projection</keyword>
<dbReference type="InterPro" id="IPR056159">
    <property type="entry name" value="Beta-prop_IFT121_TULP_N"/>
</dbReference>
<keyword evidence="6" id="KW-0969">Cilium</keyword>
<evidence type="ECO:0000256" key="7">
    <source>
        <dbReference type="ARBA" id="ARBA00023212"/>
    </source>
</evidence>
<dbReference type="Pfam" id="PF25170">
    <property type="entry name" value="TPR_WDR35"/>
    <property type="match status" value="1"/>
</dbReference>
<feature type="region of interest" description="Disordered" evidence="11">
    <location>
        <begin position="1449"/>
        <end position="1528"/>
    </location>
</feature>
<comment type="caution">
    <text evidence="17">The sequence shown here is derived from an EMBL/GenBank/DDBJ whole genome shotgun (WGS) entry which is preliminary data.</text>
</comment>
<evidence type="ECO:0000259" key="14">
    <source>
        <dbReference type="Pfam" id="PF23390"/>
    </source>
</evidence>
<dbReference type="GO" id="GO:0061512">
    <property type="term" value="P:protein localization to cilium"/>
    <property type="evidence" value="ECO:0007669"/>
    <property type="project" value="TreeGrafter"/>
</dbReference>
<evidence type="ECO:0000256" key="4">
    <source>
        <dbReference type="ARBA" id="ARBA00022737"/>
    </source>
</evidence>
<feature type="compositionally biased region" description="Basic and acidic residues" evidence="11">
    <location>
        <begin position="1518"/>
        <end position="1528"/>
    </location>
</feature>
<feature type="domain" description="IFT80/172/WDR35 TPR" evidence="13">
    <location>
        <begin position="601"/>
        <end position="689"/>
    </location>
</feature>
<keyword evidence="10" id="KW-0175">Coiled coil</keyword>
<feature type="coiled-coil region" evidence="10">
    <location>
        <begin position="1281"/>
        <end position="1308"/>
    </location>
</feature>
<proteinExistence type="predicted"/>
<feature type="coiled-coil region" evidence="10">
    <location>
        <begin position="1337"/>
        <end position="1375"/>
    </location>
</feature>
<keyword evidence="7" id="KW-0206">Cytoskeleton</keyword>
<dbReference type="PANTHER" id="PTHR12764:SF5">
    <property type="entry name" value="LD29485P"/>
    <property type="match status" value="1"/>
</dbReference>
<dbReference type="InterPro" id="IPR057979">
    <property type="entry name" value="TPR_IFT121"/>
</dbReference>
<dbReference type="Gene3D" id="2.130.10.10">
    <property type="entry name" value="YVTN repeat-like/Quinoprotein amine dehydrogenase"/>
    <property type="match status" value="1"/>
</dbReference>
<feature type="compositionally biased region" description="Pro residues" evidence="11">
    <location>
        <begin position="1492"/>
        <end position="1507"/>
    </location>
</feature>
<keyword evidence="18" id="KW-1185">Reference proteome</keyword>
<evidence type="ECO:0000256" key="11">
    <source>
        <dbReference type="SAM" id="MobiDB-lite"/>
    </source>
</evidence>
<organism evidence="17 18">
    <name type="scientific">Amphibalanus amphitrite</name>
    <name type="common">Striped barnacle</name>
    <name type="synonym">Balanus amphitrite</name>
    <dbReference type="NCBI Taxonomy" id="1232801"/>
    <lineage>
        <taxon>Eukaryota</taxon>
        <taxon>Metazoa</taxon>
        <taxon>Ecdysozoa</taxon>
        <taxon>Arthropoda</taxon>
        <taxon>Crustacea</taxon>
        <taxon>Multicrustacea</taxon>
        <taxon>Cirripedia</taxon>
        <taxon>Thoracica</taxon>
        <taxon>Thoracicalcarea</taxon>
        <taxon>Balanomorpha</taxon>
        <taxon>Balanoidea</taxon>
        <taxon>Balanidae</taxon>
        <taxon>Amphibalaninae</taxon>
        <taxon>Amphibalanus</taxon>
    </lineage>
</organism>
<evidence type="ECO:0000259" key="15">
    <source>
        <dbReference type="Pfam" id="PF24797"/>
    </source>
</evidence>
<dbReference type="Gene3D" id="1.25.40.470">
    <property type="match status" value="1"/>
</dbReference>
<dbReference type="GO" id="GO:0035721">
    <property type="term" value="P:intraciliary retrograde transport"/>
    <property type="evidence" value="ECO:0007669"/>
    <property type="project" value="TreeGrafter"/>
</dbReference>
<dbReference type="SUPFAM" id="SSF50978">
    <property type="entry name" value="WD40 repeat-like"/>
    <property type="match status" value="1"/>
</dbReference>
<keyword evidence="5" id="KW-0970">Cilium biogenesis/degradation</keyword>
<evidence type="ECO:0000256" key="5">
    <source>
        <dbReference type="ARBA" id="ARBA00022794"/>
    </source>
</evidence>
<feature type="domain" description="IFT121 second beta-propeller" evidence="14">
    <location>
        <begin position="252"/>
        <end position="570"/>
    </location>
</feature>
<evidence type="ECO:0000256" key="9">
    <source>
        <dbReference type="PROSITE-ProRule" id="PRU00221"/>
    </source>
</evidence>
<dbReference type="SUPFAM" id="SSF48371">
    <property type="entry name" value="ARM repeat"/>
    <property type="match status" value="1"/>
</dbReference>
<dbReference type="Pfam" id="PF23390">
    <property type="entry name" value="Beta-prop_WDR35_2nd"/>
    <property type="match status" value="1"/>
</dbReference>
<feature type="domain" description="IFT121-like TPR repeats" evidence="16">
    <location>
        <begin position="922"/>
        <end position="1021"/>
    </location>
</feature>
<dbReference type="GO" id="GO:0030991">
    <property type="term" value="C:intraciliary transport particle A"/>
    <property type="evidence" value="ECO:0007669"/>
    <property type="project" value="TreeGrafter"/>
</dbReference>
<evidence type="ECO:0000256" key="8">
    <source>
        <dbReference type="ARBA" id="ARBA00023273"/>
    </source>
</evidence>
<dbReference type="Pfam" id="PF25768">
    <property type="entry name" value="TPR_IFT121"/>
    <property type="match status" value="1"/>
</dbReference>
<protein>
    <submittedName>
        <fullName evidence="17">WD repeat-containing protein 35</fullName>
    </submittedName>
</protein>
<evidence type="ECO:0000259" key="16">
    <source>
        <dbReference type="Pfam" id="PF25768"/>
    </source>
</evidence>
<evidence type="ECO:0000256" key="6">
    <source>
        <dbReference type="ARBA" id="ARBA00023069"/>
    </source>
</evidence>
<dbReference type="PROSITE" id="PS50082">
    <property type="entry name" value="WD_REPEATS_2"/>
    <property type="match status" value="1"/>
</dbReference>
<evidence type="ECO:0000313" key="18">
    <source>
        <dbReference type="Proteomes" id="UP000440578"/>
    </source>
</evidence>
<dbReference type="GO" id="GO:0097730">
    <property type="term" value="C:non-motile cilium"/>
    <property type="evidence" value="ECO:0007669"/>
    <property type="project" value="TreeGrafter"/>
</dbReference>
<dbReference type="OrthoDB" id="10260567at2759"/>
<sequence>MNQTLEGHSGRIQVITWNQIHQKLTTSDQDGLIIVWMLYKGSWYEEMINNRNKSVVTDGNRIWGKELKGQSFTGVEWSPDGNVLLFSIGTGEVHLYDSQGEFLNKMIIMCHGQNSTGYVRIVNLRWYNGRFGYIEPECPSLFVCYEDGKVQIMRSESDDKPVIIDAGMAVSDCQWNHNGTMLAVAGNINAAQSGEKDCNAVMFFSPFGDHVRTLKVPGRQLASVAWEGRSLRLSLAVDSFIYFANIRPDYKWCYFLNTVVYTYLSPGKADYNVIFWDVKNNEKYHKPSPIVLAMAASDEHCCILVRKDDQDLKFGMMLCNAIGTPVDSRYTDVELRYVTMTKTHVFAASRESFFVWHYHTPKGISARDIATTQSDDQKTKERVYHVDDMISGVETSRHYERQAARKHTNDPITCLASHETMLLIARESGVVQVYMLPQLIFSNRYTVECRPQKIAVNCDATRISLIDVTGILYFFDLERNDPEKGKRAGELVKFERKDVWDLIWAEDNADMCALMEKTRMLVFRNLDPEEPVASSGYLCRFKDLEVTTVQLDEVLIRPDRPHPKLVAQLESKAMRDTKEILENTGLKEAQEFVEENPHPRLWRLIGEAALEMLETEVAETAFVRCKDYPAIQFAKRLNNISSENIKQAEVLAYFGEFEDSEKAFLDADRRDLAIDLHRKMGNWFRVVQLLKTGVGGDDMLMHIALNKIGDFYADNLKWDQAAKYYEQVNQNEERLCKCYYLMEDYQKLEELVENIAENHKALPEIAKMFASVGLCEPAVKAYQKCHKDKEAVEVCMYLNNWRYAVELARTTNIQDTGSYLAKYAQYLLSKNKRIQAIELFRKAGYFLEAAKLLFQLTDLEVKKGSKPMRIKKMYVLAALMVQQHNEKMMNAKGKGLGQKSSVMLGLMEAENQSALGDLRVLDNAWKGAEAYHFFLLAQRQLYEGARDAAMKTALHLRDYETILPLADVYSLLALSSCANSAFSTTSKAFIRLESLPDATPEERQAYEDLAMEIFMKYSPKDSKSNRAECIHCETMIPDWVTICPSCGTRFPSCIASGRPIMDPNQAWECPTCKHQAFENFAEMMRALGYPRLISLENFRNPNFPLVAEVLVWLAKRYEPSADPPTEIETEQERVMFVRSMAQFMATTANIKLNTKKIYQADGHAVKELLKITTLLYSAMKSNSGAGDYRPDETALPVTFDIGSRIQELKQTRTLATDITLKGATLFDLLRREVDLREVRQQVLSKNIELNDVESSVAKASVFIKEEIEKNKKLISNVATDEANLDAKIEKKKTDLDRSQKRLATLKKVRPAFMDEFERLEEELKKLYTDYIDKFRCLAFLEAEMDDYERTEETRMKERQAAMKQQLEEIQKADNSELDIGLGRIAKTSEDMMFTAPTEEGEKPKGRPGARVFGSMQADFDELGSDTSLDLNDDDLAQAAMFSDEEVNLVREPAAAPSEGPLAEQAEPPPEGDGGEEPPPADAAPPEDAAADQPPPPPPDDGAEPPPDAGEGVEAGAEEPPKQAEDDDF</sequence>
<dbReference type="Proteomes" id="UP000440578">
    <property type="component" value="Unassembled WGS sequence"/>
</dbReference>
<evidence type="ECO:0000256" key="1">
    <source>
        <dbReference type="ARBA" id="ARBA00004120"/>
    </source>
</evidence>
<accession>A0A6A4W3R9</accession>
<dbReference type="Pfam" id="PF24797">
    <property type="entry name" value="Beta-prop_WDR35_TULP_N"/>
    <property type="match status" value="1"/>
</dbReference>
<dbReference type="EMBL" id="VIIS01001312">
    <property type="protein sequence ID" value="KAF0299939.1"/>
    <property type="molecule type" value="Genomic_DNA"/>
</dbReference>
<dbReference type="FunFam" id="1.25.40.470:FF:000004">
    <property type="entry name" value="WD repeat-containing protein 35"/>
    <property type="match status" value="1"/>
</dbReference>
<gene>
    <name evidence="17" type="primary">Wdr35_1</name>
    <name evidence="17" type="ORF">FJT64_027465</name>
</gene>
<comment type="subcellular location">
    <subcellularLocation>
        <location evidence="1">Cytoplasm</location>
        <location evidence="1">Cytoskeleton</location>
        <location evidence="1">Cilium basal body</location>
    </subcellularLocation>
</comment>
<dbReference type="InterPro" id="IPR056157">
    <property type="entry name" value="TPR_IFT80_172_dom"/>
</dbReference>
<dbReference type="Pfam" id="PF00400">
    <property type="entry name" value="WD40"/>
    <property type="match status" value="1"/>
</dbReference>
<dbReference type="InterPro" id="IPR056158">
    <property type="entry name" value="Beta-prop_IFT121_2nd"/>
</dbReference>
<keyword evidence="2" id="KW-0963">Cytoplasm</keyword>
<reference evidence="17 18" key="1">
    <citation type="submission" date="2019-07" db="EMBL/GenBank/DDBJ databases">
        <title>Draft genome assembly of a fouling barnacle, Amphibalanus amphitrite (Darwin, 1854): The first reference genome for Thecostraca.</title>
        <authorList>
            <person name="Kim W."/>
        </authorList>
    </citation>
    <scope>NUCLEOTIDE SEQUENCE [LARGE SCALE GENOMIC DNA]</scope>
    <source>
        <strain evidence="17">SNU_AA5</strain>
        <tissue evidence="17">Soma without cirri and trophi</tissue>
    </source>
</reference>
<dbReference type="Pfam" id="PF23145">
    <property type="entry name" value="Zf_2nd_IFT121"/>
    <property type="match status" value="1"/>
</dbReference>
<dbReference type="InterPro" id="IPR019366">
    <property type="entry name" value="Clusterin-associated_protein-1"/>
</dbReference>
<dbReference type="GO" id="GO:1905515">
    <property type="term" value="P:non-motile cilium assembly"/>
    <property type="evidence" value="ECO:0007669"/>
    <property type="project" value="TreeGrafter"/>
</dbReference>
<keyword evidence="3 9" id="KW-0853">WD repeat</keyword>
<name>A0A6A4W3R9_AMPAM</name>
<dbReference type="Pfam" id="PF23387">
    <property type="entry name" value="TPR_IFT80_172"/>
    <property type="match status" value="1"/>
</dbReference>
<dbReference type="InterPro" id="IPR039857">
    <property type="entry name" value="Ift122/121"/>
</dbReference>
<dbReference type="InterPro" id="IPR016024">
    <property type="entry name" value="ARM-type_fold"/>
</dbReference>
<evidence type="ECO:0000256" key="3">
    <source>
        <dbReference type="ARBA" id="ARBA00022574"/>
    </source>
</evidence>
<feature type="compositionally biased region" description="Pro residues" evidence="11">
    <location>
        <begin position="1466"/>
        <end position="1482"/>
    </location>
</feature>
<dbReference type="InterPro" id="IPR057361">
    <property type="entry name" value="TPR_WDR35"/>
</dbReference>
<keyword evidence="4" id="KW-0677">Repeat</keyword>
<evidence type="ECO:0000259" key="12">
    <source>
        <dbReference type="Pfam" id="PF23145"/>
    </source>
</evidence>
<evidence type="ECO:0000256" key="10">
    <source>
        <dbReference type="SAM" id="Coils"/>
    </source>
</evidence>
<evidence type="ECO:0000313" key="17">
    <source>
        <dbReference type="EMBL" id="KAF0299939.1"/>
    </source>
</evidence>
<dbReference type="InterPro" id="IPR056170">
    <property type="entry name" value="Znf_IFT121-like"/>
</dbReference>
<evidence type="ECO:0000259" key="13">
    <source>
        <dbReference type="Pfam" id="PF23387"/>
    </source>
</evidence>
<dbReference type="InterPro" id="IPR015943">
    <property type="entry name" value="WD40/YVTN_repeat-like_dom_sf"/>
</dbReference>
<feature type="domain" description="IFT121/TULP4 N-terminal" evidence="15">
    <location>
        <begin position="57"/>
        <end position="247"/>
    </location>
</feature>
<dbReference type="PANTHER" id="PTHR12764">
    <property type="entry name" value="WD REPEAT DOMAIN-RELATED"/>
    <property type="match status" value="1"/>
</dbReference>
<dbReference type="InterPro" id="IPR036322">
    <property type="entry name" value="WD40_repeat_dom_sf"/>
</dbReference>